<evidence type="ECO:0000313" key="3">
    <source>
        <dbReference type="Proteomes" id="UP000052268"/>
    </source>
</evidence>
<dbReference type="EMBL" id="JACU01000007">
    <property type="protein sequence ID" value="KMS53619.1"/>
    <property type="molecule type" value="Genomic_DNA"/>
</dbReference>
<feature type="compositionally biased region" description="Basic and acidic residues" evidence="1">
    <location>
        <begin position="194"/>
        <end position="205"/>
    </location>
</feature>
<accession>A0A0J7XPS2</accession>
<name>A0A0J7XPS2_9SPHN</name>
<organism evidence="2 3">
    <name type="scientific">Novosphingobium barchaimii LL02</name>
    <dbReference type="NCBI Taxonomy" id="1114963"/>
    <lineage>
        <taxon>Bacteria</taxon>
        <taxon>Pseudomonadati</taxon>
        <taxon>Pseudomonadota</taxon>
        <taxon>Alphaproteobacteria</taxon>
        <taxon>Sphingomonadales</taxon>
        <taxon>Sphingomonadaceae</taxon>
        <taxon>Novosphingobium</taxon>
    </lineage>
</organism>
<sequence length="216" mass="23401">MHAVRIFKETAEVADRLAPFGVTAEEFYSVIEAVVAARNDVVAADARTAGGSKAYFAGVRHTRFLFLPKGWDMDSTNGVESVVHRESGISIVYQSVDQACVGIRGPQAISGKGPASEAVIKEAQGGLFKDAELPEVAPEKIAELNRSVWFLCVSVNDQDPDDVRAELSLPASIDGGNFKGFLERIFVVRSGDWKSRGPVAKRPDDGDPYEFSIARK</sequence>
<evidence type="ECO:0000313" key="2">
    <source>
        <dbReference type="EMBL" id="KMS53619.1"/>
    </source>
</evidence>
<dbReference type="AlphaFoldDB" id="A0A0J7XPS2"/>
<keyword evidence="3" id="KW-1185">Reference proteome</keyword>
<comment type="caution">
    <text evidence="2">The sequence shown here is derived from an EMBL/GenBank/DDBJ whole genome shotgun (WGS) entry which is preliminary data.</text>
</comment>
<protein>
    <submittedName>
        <fullName evidence="2">Uncharacterized protein</fullName>
    </submittedName>
</protein>
<evidence type="ECO:0000256" key="1">
    <source>
        <dbReference type="SAM" id="MobiDB-lite"/>
    </source>
</evidence>
<feature type="region of interest" description="Disordered" evidence="1">
    <location>
        <begin position="194"/>
        <end position="216"/>
    </location>
</feature>
<dbReference type="Proteomes" id="UP000052268">
    <property type="component" value="Unassembled WGS sequence"/>
</dbReference>
<proteinExistence type="predicted"/>
<gene>
    <name evidence="2" type="ORF">V474_22850</name>
</gene>
<dbReference type="PATRIC" id="fig|1114963.3.peg.3409"/>
<reference evidence="2 3" key="1">
    <citation type="journal article" date="2015" name="G3 (Bethesda)">
        <title>Insights into Ongoing Evolution of the Hexachlorocyclohexane Catabolic Pathway from Comparative Genomics of Ten Sphingomonadaceae Strains.</title>
        <authorList>
            <person name="Pearce S.L."/>
            <person name="Oakeshott J.G."/>
            <person name="Pandey G."/>
        </authorList>
    </citation>
    <scope>NUCLEOTIDE SEQUENCE [LARGE SCALE GENOMIC DNA]</scope>
    <source>
        <strain evidence="2 3">LL02</strain>
    </source>
</reference>